<evidence type="ECO:0000313" key="3">
    <source>
        <dbReference type="Proteomes" id="UP000334990"/>
    </source>
</evidence>
<sequence length="144" mass="15963">METALKILLGLYILQALIKFINFFVVPCDARIERIAAVYSGEGRFIKMFDDILLVLMAVLVALQAAVGLEHLSFITGLGLTLTQVFFHRFDQPLGADRSPAPPVMPIKSLSYASQAAPRRGWRELLIQTALFVWALAMLITQSA</sequence>
<proteinExistence type="predicted"/>
<dbReference type="EMBL" id="BLAD01000147">
    <property type="protein sequence ID" value="GES06299.1"/>
    <property type="molecule type" value="Genomic_DNA"/>
</dbReference>
<accession>A0A5M3WD88</accession>
<keyword evidence="1" id="KW-1133">Transmembrane helix</keyword>
<organism evidence="2 3">
    <name type="scientific">Acrocarpospora corrugata</name>
    <dbReference type="NCBI Taxonomy" id="35763"/>
    <lineage>
        <taxon>Bacteria</taxon>
        <taxon>Bacillati</taxon>
        <taxon>Actinomycetota</taxon>
        <taxon>Actinomycetes</taxon>
        <taxon>Streptosporangiales</taxon>
        <taxon>Streptosporangiaceae</taxon>
        <taxon>Acrocarpospora</taxon>
    </lineage>
</organism>
<feature type="transmembrane region" description="Helical" evidence="1">
    <location>
        <begin position="48"/>
        <end position="66"/>
    </location>
</feature>
<reference evidence="2 3" key="1">
    <citation type="submission" date="2019-10" db="EMBL/GenBank/DDBJ databases">
        <title>Whole genome shotgun sequence of Acrocarpospora corrugata NBRC 13972.</title>
        <authorList>
            <person name="Ichikawa N."/>
            <person name="Kimura A."/>
            <person name="Kitahashi Y."/>
            <person name="Komaki H."/>
            <person name="Oguchi A."/>
        </authorList>
    </citation>
    <scope>NUCLEOTIDE SEQUENCE [LARGE SCALE GENOMIC DNA]</scope>
    <source>
        <strain evidence="2 3">NBRC 13972</strain>
    </source>
</reference>
<keyword evidence="1" id="KW-0472">Membrane</keyword>
<dbReference type="RefSeq" id="WP_155342208.1">
    <property type="nucleotide sequence ID" value="NZ_BAAABN010000071.1"/>
</dbReference>
<gene>
    <name evidence="2" type="ORF">Acor_83680</name>
</gene>
<dbReference type="Proteomes" id="UP000334990">
    <property type="component" value="Unassembled WGS sequence"/>
</dbReference>
<comment type="caution">
    <text evidence="2">The sequence shown here is derived from an EMBL/GenBank/DDBJ whole genome shotgun (WGS) entry which is preliminary data.</text>
</comment>
<name>A0A5M3WD88_9ACTN</name>
<dbReference type="OrthoDB" id="329803at2"/>
<evidence type="ECO:0000256" key="1">
    <source>
        <dbReference type="SAM" id="Phobius"/>
    </source>
</evidence>
<dbReference type="AlphaFoldDB" id="A0A5M3WD88"/>
<protein>
    <submittedName>
        <fullName evidence="2">Uncharacterized protein</fullName>
    </submittedName>
</protein>
<evidence type="ECO:0000313" key="2">
    <source>
        <dbReference type="EMBL" id="GES06299.1"/>
    </source>
</evidence>
<keyword evidence="3" id="KW-1185">Reference proteome</keyword>
<keyword evidence="1" id="KW-0812">Transmembrane</keyword>
<feature type="transmembrane region" description="Helical" evidence="1">
    <location>
        <begin position="6"/>
        <end position="27"/>
    </location>
</feature>